<keyword evidence="4" id="KW-1185">Reference proteome</keyword>
<reference evidence="3 4" key="1">
    <citation type="journal article" date="2024" name="Plant Biotechnol. J.">
        <title>Dendrobium thyrsiflorum genome and its molecular insights into genes involved in important horticultural traits.</title>
        <authorList>
            <person name="Chen B."/>
            <person name="Wang J.Y."/>
            <person name="Zheng P.J."/>
            <person name="Li K.L."/>
            <person name="Liang Y.M."/>
            <person name="Chen X.F."/>
            <person name="Zhang C."/>
            <person name="Zhao X."/>
            <person name="He X."/>
            <person name="Zhang G.Q."/>
            <person name="Liu Z.J."/>
            <person name="Xu Q."/>
        </authorList>
    </citation>
    <scope>NUCLEOTIDE SEQUENCE [LARGE SCALE GENOMIC DNA]</scope>
    <source>
        <strain evidence="3">GZMU011</strain>
    </source>
</reference>
<dbReference type="EMBL" id="JANQDX010000009">
    <property type="protein sequence ID" value="KAL0919000.1"/>
    <property type="molecule type" value="Genomic_DNA"/>
</dbReference>
<feature type="region of interest" description="Disordered" evidence="1">
    <location>
        <begin position="1"/>
        <end position="35"/>
    </location>
</feature>
<dbReference type="AlphaFoldDB" id="A0ABD0V8S5"/>
<evidence type="ECO:0000313" key="4">
    <source>
        <dbReference type="Proteomes" id="UP001552299"/>
    </source>
</evidence>
<comment type="caution">
    <text evidence="3">The sequence shown here is derived from an EMBL/GenBank/DDBJ whole genome shotgun (WGS) entry which is preliminary data.</text>
</comment>
<evidence type="ECO:0000313" key="3">
    <source>
        <dbReference type="EMBL" id="KAL0919002.1"/>
    </source>
</evidence>
<dbReference type="EMBL" id="JANQDX010000009">
    <property type="protein sequence ID" value="KAL0919002.1"/>
    <property type="molecule type" value="Genomic_DNA"/>
</dbReference>
<feature type="compositionally biased region" description="Polar residues" evidence="1">
    <location>
        <begin position="1"/>
        <end position="12"/>
    </location>
</feature>
<protein>
    <submittedName>
        <fullName evidence="3">Uncharacterized protein</fullName>
    </submittedName>
</protein>
<dbReference type="Gene3D" id="6.10.250.1310">
    <property type="match status" value="1"/>
</dbReference>
<proteinExistence type="predicted"/>
<evidence type="ECO:0000313" key="2">
    <source>
        <dbReference type="EMBL" id="KAL0919000.1"/>
    </source>
</evidence>
<name>A0ABD0V8S5_DENTH</name>
<accession>A0ABD0V8S5</accession>
<evidence type="ECO:0000256" key="1">
    <source>
        <dbReference type="SAM" id="MobiDB-lite"/>
    </source>
</evidence>
<organism evidence="3 4">
    <name type="scientific">Dendrobium thyrsiflorum</name>
    <name type="common">Pinecone-like raceme dendrobium</name>
    <name type="synonym">Orchid</name>
    <dbReference type="NCBI Taxonomy" id="117978"/>
    <lineage>
        <taxon>Eukaryota</taxon>
        <taxon>Viridiplantae</taxon>
        <taxon>Streptophyta</taxon>
        <taxon>Embryophyta</taxon>
        <taxon>Tracheophyta</taxon>
        <taxon>Spermatophyta</taxon>
        <taxon>Magnoliopsida</taxon>
        <taxon>Liliopsida</taxon>
        <taxon>Asparagales</taxon>
        <taxon>Orchidaceae</taxon>
        <taxon>Epidendroideae</taxon>
        <taxon>Malaxideae</taxon>
        <taxon>Dendrobiinae</taxon>
        <taxon>Dendrobium</taxon>
    </lineage>
</organism>
<sequence length="122" mass="14269">MDSPITQQTNVPTYDAKEFTQGESQPSMPRIPEKKFPATNWVPTHAYFSNPLQFELLMTQIQLQLCAEKYNSKNLQLQSEFEREMEIIRRKYEALIPETEMPHLQSFETISSGDEIFPPKEN</sequence>
<dbReference type="Proteomes" id="UP001552299">
    <property type="component" value="Unassembled WGS sequence"/>
</dbReference>
<gene>
    <name evidence="2" type="ORF">M5K25_011061</name>
    <name evidence="3" type="ORF">M5K25_011063</name>
</gene>